<evidence type="ECO:0000313" key="6">
    <source>
        <dbReference type="EnsemblPlants" id="Solyc02g032790.2.1"/>
    </source>
</evidence>
<dbReference type="CDD" id="cd00590">
    <property type="entry name" value="RRM_SF"/>
    <property type="match status" value="1"/>
</dbReference>
<sequence length="299" mass="33572">EFNTLICSLDYKNYKAEIKSADAQDSFKDGVVNLVTGCLTGKDKLKRKFAQTFFLAPQDKGYFVLNDVFRYVEDNEIDTVSEVLNGTEDVQSEVLTLDPEPTHVVDPLNLDQARSHAEEVQHVEEKANDSLVDRRQIANERVIVVEIGSYFNEDQHLTNTESANSVAQEDAPKKSYDVKQLVAAVAQNAAPGASNPTTTSEIDVPESNDVEEEAEGYSIYVRNLPLDVTVAQLEAEFKTYRPIKQGGVQVRSNRQQRFIFGFVEFEDMSSMNLYGTVDGAHIFKFNKAKSESLLLQQRK</sequence>
<dbReference type="GO" id="GO:0003729">
    <property type="term" value="F:mRNA binding"/>
    <property type="evidence" value="ECO:0000318"/>
    <property type="project" value="GO_Central"/>
</dbReference>
<dbReference type="CDD" id="cd00780">
    <property type="entry name" value="NTF2"/>
    <property type="match status" value="1"/>
</dbReference>
<evidence type="ECO:0000259" key="4">
    <source>
        <dbReference type="PROSITE" id="PS50102"/>
    </source>
</evidence>
<dbReference type="PANTHER" id="PTHR10693">
    <property type="entry name" value="RAS GTPASE-ACTIVATING PROTEIN-BINDING PROTEIN"/>
    <property type="match status" value="1"/>
</dbReference>
<dbReference type="PaxDb" id="4081-Solyc02g032790.1.1"/>
<dbReference type="Gene3D" id="3.30.70.330">
    <property type="match status" value="1"/>
</dbReference>
<dbReference type="InterPro" id="IPR039539">
    <property type="entry name" value="Ras_GTPase_bind_prot"/>
</dbReference>
<gene>
    <name evidence="6" type="primary">LOC101248437</name>
</gene>
<dbReference type="EnsemblPlants" id="Solyc02g032790.2.1">
    <property type="protein sequence ID" value="Solyc02g032790.2.1"/>
    <property type="gene ID" value="Solyc02g032790.2"/>
</dbReference>
<evidence type="ECO:0000313" key="7">
    <source>
        <dbReference type="Proteomes" id="UP000004994"/>
    </source>
</evidence>
<dbReference type="PROSITE" id="PS50177">
    <property type="entry name" value="NTF2_DOMAIN"/>
    <property type="match status" value="1"/>
</dbReference>
<evidence type="ECO:0000256" key="3">
    <source>
        <dbReference type="SAM" id="MobiDB-lite"/>
    </source>
</evidence>
<dbReference type="InterPro" id="IPR000504">
    <property type="entry name" value="RRM_dom"/>
</dbReference>
<keyword evidence="7" id="KW-1185">Reference proteome</keyword>
<dbReference type="InterPro" id="IPR012677">
    <property type="entry name" value="Nucleotide-bd_a/b_plait_sf"/>
</dbReference>
<accession>A0A3Q7FI05</accession>
<dbReference type="GO" id="GO:0005829">
    <property type="term" value="C:cytosol"/>
    <property type="evidence" value="ECO:0000318"/>
    <property type="project" value="GO_Central"/>
</dbReference>
<dbReference type="Pfam" id="PF02136">
    <property type="entry name" value="NTF2"/>
    <property type="match status" value="1"/>
</dbReference>
<reference evidence="6" key="2">
    <citation type="submission" date="2019-01" db="UniProtKB">
        <authorList>
            <consortium name="EnsemblPlants"/>
        </authorList>
    </citation>
    <scope>IDENTIFICATION</scope>
    <source>
        <strain evidence="6">cv. Heinz 1706</strain>
    </source>
</reference>
<proteinExistence type="predicted"/>
<dbReference type="InterPro" id="IPR035979">
    <property type="entry name" value="RBD_domain_sf"/>
</dbReference>
<dbReference type="Gramene" id="Solyc02g032790.2.1">
    <property type="protein sequence ID" value="Solyc02g032790.2.1"/>
    <property type="gene ID" value="Solyc02g032790.2"/>
</dbReference>
<feature type="domain" description="NTF2" evidence="5">
    <location>
        <begin position="1"/>
        <end position="71"/>
    </location>
</feature>
<evidence type="ECO:0000256" key="2">
    <source>
        <dbReference type="PROSITE-ProRule" id="PRU00176"/>
    </source>
</evidence>
<dbReference type="Pfam" id="PF00076">
    <property type="entry name" value="RRM_1"/>
    <property type="match status" value="1"/>
</dbReference>
<dbReference type="InterPro" id="IPR002075">
    <property type="entry name" value="NTF2_dom"/>
</dbReference>
<feature type="region of interest" description="Disordered" evidence="3">
    <location>
        <begin position="187"/>
        <end position="209"/>
    </location>
</feature>
<protein>
    <recommendedName>
        <fullName evidence="8">NTF2 domain-containing protein</fullName>
    </recommendedName>
</protein>
<dbReference type="PROSITE" id="PS50102">
    <property type="entry name" value="RRM"/>
    <property type="match status" value="1"/>
</dbReference>
<reference evidence="6" key="1">
    <citation type="journal article" date="2012" name="Nature">
        <title>The tomato genome sequence provides insights into fleshy fruit evolution.</title>
        <authorList>
            <consortium name="Tomato Genome Consortium"/>
        </authorList>
    </citation>
    <scope>NUCLEOTIDE SEQUENCE [LARGE SCALE GENOMIC DNA]</scope>
    <source>
        <strain evidence="6">cv. Heinz 1706</strain>
    </source>
</reference>
<evidence type="ECO:0000259" key="5">
    <source>
        <dbReference type="PROSITE" id="PS50177"/>
    </source>
</evidence>
<dbReference type="SUPFAM" id="SSF54928">
    <property type="entry name" value="RNA-binding domain, RBD"/>
    <property type="match status" value="1"/>
</dbReference>
<keyword evidence="1 2" id="KW-0694">RNA-binding</keyword>
<dbReference type="InterPro" id="IPR032710">
    <property type="entry name" value="NTF2-like_dom_sf"/>
</dbReference>
<dbReference type="OMA" id="FNEDQHL"/>
<dbReference type="AlphaFoldDB" id="A0A3Q7FI05"/>
<dbReference type="PANTHER" id="PTHR10693:SF75">
    <property type="entry name" value="NUCLEAR TRANSPORT FACTOR 2"/>
    <property type="match status" value="1"/>
</dbReference>
<dbReference type="Proteomes" id="UP000004994">
    <property type="component" value="Chromosome 2"/>
</dbReference>
<dbReference type="InterPro" id="IPR018222">
    <property type="entry name" value="Nuclear_transport_factor_2_euk"/>
</dbReference>
<evidence type="ECO:0000256" key="1">
    <source>
        <dbReference type="ARBA" id="ARBA00022884"/>
    </source>
</evidence>
<evidence type="ECO:0008006" key="8">
    <source>
        <dbReference type="Google" id="ProtNLM"/>
    </source>
</evidence>
<dbReference type="SUPFAM" id="SSF54427">
    <property type="entry name" value="NTF2-like"/>
    <property type="match status" value="1"/>
</dbReference>
<feature type="domain" description="RRM" evidence="4">
    <location>
        <begin position="217"/>
        <end position="299"/>
    </location>
</feature>
<organism evidence="6">
    <name type="scientific">Solanum lycopersicum</name>
    <name type="common">Tomato</name>
    <name type="synonym">Lycopersicon esculentum</name>
    <dbReference type="NCBI Taxonomy" id="4081"/>
    <lineage>
        <taxon>Eukaryota</taxon>
        <taxon>Viridiplantae</taxon>
        <taxon>Streptophyta</taxon>
        <taxon>Embryophyta</taxon>
        <taxon>Tracheophyta</taxon>
        <taxon>Spermatophyta</taxon>
        <taxon>Magnoliopsida</taxon>
        <taxon>eudicotyledons</taxon>
        <taxon>Gunneridae</taxon>
        <taxon>Pentapetalae</taxon>
        <taxon>asterids</taxon>
        <taxon>lamiids</taxon>
        <taxon>Solanales</taxon>
        <taxon>Solanaceae</taxon>
        <taxon>Solanoideae</taxon>
        <taxon>Solaneae</taxon>
        <taxon>Solanum</taxon>
        <taxon>Solanum subgen. Lycopersicon</taxon>
    </lineage>
</organism>
<name>A0A3Q7FI05_SOLLC</name>
<dbReference type="Gene3D" id="3.10.450.50">
    <property type="match status" value="1"/>
</dbReference>
<dbReference type="InParanoid" id="A0A3Q7FI05"/>